<name>A0A9Q0MIN5_9DIPT</name>
<keyword evidence="4" id="KW-1185">Reference proteome</keyword>
<reference evidence="3" key="1">
    <citation type="submission" date="2022-07" db="EMBL/GenBank/DDBJ databases">
        <authorList>
            <person name="Trinca V."/>
            <person name="Uliana J.V.C."/>
            <person name="Torres T.T."/>
            <person name="Ward R.J."/>
            <person name="Monesi N."/>
        </authorList>
    </citation>
    <scope>NUCLEOTIDE SEQUENCE</scope>
    <source>
        <strain evidence="3">HSMRA1968</strain>
        <tissue evidence="3">Whole embryos</tissue>
    </source>
</reference>
<evidence type="ECO:0000256" key="1">
    <source>
        <dbReference type="SAM" id="Coils"/>
    </source>
</evidence>
<sequence length="338" mass="39445">MKLKPIERRSELNMMIENWAGLKPDKSISSNPVEFLDCDAMWWISIKTQNPHRITFICFLLTSESVSMSEMWNFYIYGTINGIEFESRTVHIVEKESSYYQGITVGDRNLDLKLVMCMYTSQDRLDEVPLLKFIDTASQYKHIIANNKSILENSTYSDFSFFVSGRMFKVHKSILAAASPVFDELFERKYNSDVVGHCRIEDVDATIFQYLLDYIYYGKIPDEIHNGQVARNVFKVARYYEINELQDICVFVLKYTLTKYNAVDVFELAEYYGLEDMKTMAWTIIQFDILELSDAEQPETIDIIRSLIAIKEEKKRLLQELQEKIISLNASAKNLLIQ</sequence>
<accession>A0A9Q0MIN5</accession>
<organism evidence="3 4">
    <name type="scientific">Pseudolycoriella hygida</name>
    <dbReference type="NCBI Taxonomy" id="35572"/>
    <lineage>
        <taxon>Eukaryota</taxon>
        <taxon>Metazoa</taxon>
        <taxon>Ecdysozoa</taxon>
        <taxon>Arthropoda</taxon>
        <taxon>Hexapoda</taxon>
        <taxon>Insecta</taxon>
        <taxon>Pterygota</taxon>
        <taxon>Neoptera</taxon>
        <taxon>Endopterygota</taxon>
        <taxon>Diptera</taxon>
        <taxon>Nematocera</taxon>
        <taxon>Sciaroidea</taxon>
        <taxon>Sciaridae</taxon>
        <taxon>Pseudolycoriella</taxon>
    </lineage>
</organism>
<proteinExistence type="predicted"/>
<feature type="coiled-coil region" evidence="1">
    <location>
        <begin position="304"/>
        <end position="338"/>
    </location>
</feature>
<dbReference type="AlphaFoldDB" id="A0A9Q0MIN5"/>
<dbReference type="EMBL" id="WJQU01003914">
    <property type="protein sequence ID" value="KAJ6621059.1"/>
    <property type="molecule type" value="Genomic_DNA"/>
</dbReference>
<dbReference type="InterPro" id="IPR011333">
    <property type="entry name" value="SKP1/BTB/POZ_sf"/>
</dbReference>
<dbReference type="SUPFAM" id="SSF54695">
    <property type="entry name" value="POZ domain"/>
    <property type="match status" value="1"/>
</dbReference>
<dbReference type="PANTHER" id="PTHR24413">
    <property type="entry name" value="SPECKLE-TYPE POZ PROTEIN"/>
    <property type="match status" value="1"/>
</dbReference>
<dbReference type="Gene3D" id="3.30.710.10">
    <property type="entry name" value="Potassium Channel Kv1.1, Chain A"/>
    <property type="match status" value="1"/>
</dbReference>
<feature type="domain" description="BTB" evidence="2">
    <location>
        <begin position="157"/>
        <end position="220"/>
    </location>
</feature>
<evidence type="ECO:0000259" key="2">
    <source>
        <dbReference type="PROSITE" id="PS50097"/>
    </source>
</evidence>
<dbReference type="OrthoDB" id="7786196at2759"/>
<protein>
    <submittedName>
        <fullName evidence="3">Speckle-type POZ protein-like</fullName>
    </submittedName>
</protein>
<comment type="caution">
    <text evidence="3">The sequence shown here is derived from an EMBL/GenBank/DDBJ whole genome shotgun (WGS) entry which is preliminary data.</text>
</comment>
<dbReference type="PROSITE" id="PS50097">
    <property type="entry name" value="BTB"/>
    <property type="match status" value="1"/>
</dbReference>
<evidence type="ECO:0000313" key="3">
    <source>
        <dbReference type="EMBL" id="KAJ6621059.1"/>
    </source>
</evidence>
<dbReference type="Pfam" id="PF00651">
    <property type="entry name" value="BTB"/>
    <property type="match status" value="1"/>
</dbReference>
<evidence type="ECO:0000313" key="4">
    <source>
        <dbReference type="Proteomes" id="UP001151699"/>
    </source>
</evidence>
<dbReference type="Proteomes" id="UP001151699">
    <property type="component" value="Unassembled WGS sequence"/>
</dbReference>
<dbReference type="SMART" id="SM00225">
    <property type="entry name" value="BTB"/>
    <property type="match status" value="1"/>
</dbReference>
<gene>
    <name evidence="3" type="primary">SPOPL_0</name>
    <name evidence="3" type="ORF">Bhyg_17223</name>
</gene>
<dbReference type="InterPro" id="IPR000210">
    <property type="entry name" value="BTB/POZ_dom"/>
</dbReference>
<keyword evidence="1" id="KW-0175">Coiled coil</keyword>